<proteinExistence type="inferred from homology"/>
<dbReference type="InterPro" id="IPR005334">
    <property type="entry name" value="Tctex-1-like"/>
</dbReference>
<dbReference type="Proteomes" id="UP000261640">
    <property type="component" value="Unplaced"/>
</dbReference>
<dbReference type="GeneTree" id="ENSGT00940000154531"/>
<evidence type="ECO:0000313" key="2">
    <source>
        <dbReference type="Ensembl" id="ENSMAMP00000011760.1"/>
    </source>
</evidence>
<evidence type="ECO:0008006" key="4">
    <source>
        <dbReference type="Google" id="ProtNLM"/>
    </source>
</evidence>
<dbReference type="Pfam" id="PF03645">
    <property type="entry name" value="Tctex-1"/>
    <property type="match status" value="1"/>
</dbReference>
<reference evidence="2" key="1">
    <citation type="submission" date="2025-08" db="UniProtKB">
        <authorList>
            <consortium name="Ensembl"/>
        </authorList>
    </citation>
    <scope>IDENTIFICATION</scope>
</reference>
<evidence type="ECO:0000256" key="1">
    <source>
        <dbReference type="ARBA" id="ARBA00005361"/>
    </source>
</evidence>
<dbReference type="GO" id="GO:0005737">
    <property type="term" value="C:cytoplasm"/>
    <property type="evidence" value="ECO:0007669"/>
    <property type="project" value="TreeGrafter"/>
</dbReference>
<dbReference type="GO" id="GO:0045505">
    <property type="term" value="F:dynein intermediate chain binding"/>
    <property type="evidence" value="ECO:0007669"/>
    <property type="project" value="TreeGrafter"/>
</dbReference>
<comment type="similarity">
    <text evidence="1">Belongs to the dynein light chain Tctex-type family.</text>
</comment>
<dbReference type="Ensembl" id="ENSMAMT00000012074.2">
    <property type="protein sequence ID" value="ENSMAMP00000011760.1"/>
    <property type="gene ID" value="ENSMAMG00000007785.2"/>
</dbReference>
<name>A0A3Q3RWA4_9TELE</name>
<keyword evidence="3" id="KW-1185">Reference proteome</keyword>
<dbReference type="PANTHER" id="PTHR21255:SF4">
    <property type="entry name" value="DYNEIN LIGHT CHAIN TCTEX-TYPE"/>
    <property type="match status" value="1"/>
</dbReference>
<evidence type="ECO:0000313" key="3">
    <source>
        <dbReference type="Proteomes" id="UP000261640"/>
    </source>
</evidence>
<dbReference type="AlphaFoldDB" id="A0A3Q3RWA4"/>
<sequence length="97" mass="10780">VSEYISEGDISRSFESFSAQLSGKPQCFLAIAIANTYQQSRVNQWTTSIVEQCLSQLSKLGKPFKYIGGPNSKVAFCAVRWENKSMYCIVNVFGLAI</sequence>
<reference evidence="2" key="2">
    <citation type="submission" date="2025-09" db="UniProtKB">
        <authorList>
            <consortium name="Ensembl"/>
        </authorList>
    </citation>
    <scope>IDENTIFICATION</scope>
</reference>
<dbReference type="InterPro" id="IPR038586">
    <property type="entry name" value="Tctex-1-like_sf"/>
</dbReference>
<dbReference type="PANTHER" id="PTHR21255">
    <property type="entry name" value="T-COMPLEX-ASSOCIATED-TESTIS-EXPRESSED 1/ DYNEIN LIGHT CHAIN"/>
    <property type="match status" value="1"/>
</dbReference>
<dbReference type="GO" id="GO:0005868">
    <property type="term" value="C:cytoplasmic dynein complex"/>
    <property type="evidence" value="ECO:0007669"/>
    <property type="project" value="TreeGrafter"/>
</dbReference>
<accession>A0A3Q3RWA4</accession>
<dbReference type="Gene3D" id="3.30.1140.40">
    <property type="entry name" value="Tctex-1"/>
    <property type="match status" value="1"/>
</dbReference>
<organism evidence="2 3">
    <name type="scientific">Mastacembelus armatus</name>
    <name type="common">zig-zag eel</name>
    <dbReference type="NCBI Taxonomy" id="205130"/>
    <lineage>
        <taxon>Eukaryota</taxon>
        <taxon>Metazoa</taxon>
        <taxon>Chordata</taxon>
        <taxon>Craniata</taxon>
        <taxon>Vertebrata</taxon>
        <taxon>Euteleostomi</taxon>
        <taxon>Actinopterygii</taxon>
        <taxon>Neopterygii</taxon>
        <taxon>Teleostei</taxon>
        <taxon>Neoteleostei</taxon>
        <taxon>Acanthomorphata</taxon>
        <taxon>Anabantaria</taxon>
        <taxon>Synbranchiformes</taxon>
        <taxon>Mastacembelidae</taxon>
        <taxon>Mastacembelus</taxon>
    </lineage>
</organism>
<dbReference type="GO" id="GO:0007018">
    <property type="term" value="P:microtubule-based movement"/>
    <property type="evidence" value="ECO:0007669"/>
    <property type="project" value="TreeGrafter"/>
</dbReference>
<protein>
    <recommendedName>
        <fullName evidence="4">Dynein, light chain, Tctex-type 1</fullName>
    </recommendedName>
</protein>